<keyword evidence="7 12" id="KW-1133">Transmembrane helix</keyword>
<evidence type="ECO:0000256" key="2">
    <source>
        <dbReference type="ARBA" id="ARBA00022475"/>
    </source>
</evidence>
<evidence type="ECO:0000256" key="3">
    <source>
        <dbReference type="ARBA" id="ARBA00022516"/>
    </source>
</evidence>
<comment type="caution">
    <text evidence="15">The sequence shown here is derived from an EMBL/GenBank/DDBJ whole genome shotgun (WGS) entry which is preliminary data.</text>
</comment>
<dbReference type="GO" id="GO:0005886">
    <property type="term" value="C:plasma membrane"/>
    <property type="evidence" value="ECO:0007669"/>
    <property type="project" value="UniProtKB-SubCell"/>
</dbReference>
<comment type="catalytic activity">
    <reaction evidence="12">
        <text>2 a 1,2-diacyl-sn-glycero-3-phospho-(1'-sn-glycerol) = a cardiolipin + glycerol</text>
        <dbReference type="Rhea" id="RHEA:31451"/>
        <dbReference type="ChEBI" id="CHEBI:17754"/>
        <dbReference type="ChEBI" id="CHEBI:62237"/>
        <dbReference type="ChEBI" id="CHEBI:64716"/>
    </reaction>
</comment>
<feature type="active site" evidence="12">
    <location>
        <position position="393"/>
    </location>
</feature>
<evidence type="ECO:0000256" key="10">
    <source>
        <dbReference type="ARBA" id="ARBA00023209"/>
    </source>
</evidence>
<dbReference type="Proteomes" id="UP000787625">
    <property type="component" value="Unassembled WGS sequence"/>
</dbReference>
<evidence type="ECO:0000256" key="9">
    <source>
        <dbReference type="ARBA" id="ARBA00023136"/>
    </source>
</evidence>
<dbReference type="SUPFAM" id="SSF56024">
    <property type="entry name" value="Phospholipase D/nuclease"/>
    <property type="match status" value="2"/>
</dbReference>
<dbReference type="CDD" id="cd09112">
    <property type="entry name" value="PLDc_CLS_2"/>
    <property type="match status" value="1"/>
</dbReference>
<dbReference type="InterPro" id="IPR022924">
    <property type="entry name" value="Cardiolipin_synthase"/>
</dbReference>
<gene>
    <name evidence="15" type="primary">cls</name>
    <name evidence="15" type="ORF">IAA93_08645</name>
</gene>
<reference evidence="15" key="2">
    <citation type="submission" date="2021-04" db="EMBL/GenBank/DDBJ databases">
        <authorList>
            <person name="Gilroy R."/>
        </authorList>
    </citation>
    <scope>NUCLEOTIDE SEQUENCE</scope>
    <source>
        <strain evidence="15">MalCec1-1739</strain>
    </source>
</reference>
<keyword evidence="3 12" id="KW-0444">Lipid biosynthesis</keyword>
<dbReference type="PANTHER" id="PTHR21248">
    <property type="entry name" value="CARDIOLIPIN SYNTHASE"/>
    <property type="match status" value="1"/>
</dbReference>
<keyword evidence="2 12" id="KW-1003">Cell membrane</keyword>
<dbReference type="InterPro" id="IPR030874">
    <property type="entry name" value="Cardiolipin_synth_Firmi"/>
</dbReference>
<feature type="active site" evidence="12">
    <location>
        <position position="218"/>
    </location>
</feature>
<keyword evidence="10 12" id="KW-0594">Phospholipid biosynthesis</keyword>
<dbReference type="GO" id="GO:0008808">
    <property type="term" value="F:cardiolipin synthase activity"/>
    <property type="evidence" value="ECO:0007669"/>
    <property type="project" value="UniProtKB-UniRule"/>
</dbReference>
<dbReference type="SMART" id="SM00155">
    <property type="entry name" value="PLDc"/>
    <property type="match status" value="2"/>
</dbReference>
<evidence type="ECO:0000256" key="8">
    <source>
        <dbReference type="ARBA" id="ARBA00023098"/>
    </source>
</evidence>
<evidence type="ECO:0000256" key="11">
    <source>
        <dbReference type="ARBA" id="ARBA00023264"/>
    </source>
</evidence>
<feature type="active site" evidence="12">
    <location>
        <position position="395"/>
    </location>
</feature>
<keyword evidence="5 12" id="KW-0812">Transmembrane</keyword>
<dbReference type="EC" id="2.7.8.-" evidence="12 13"/>
<feature type="transmembrane region" description="Helical" evidence="12">
    <location>
        <begin position="12"/>
        <end position="31"/>
    </location>
</feature>
<dbReference type="InterPro" id="IPR027379">
    <property type="entry name" value="CLS_N"/>
</dbReference>
<feature type="active site" evidence="12">
    <location>
        <position position="400"/>
    </location>
</feature>
<accession>A0A9D2UJZ0</accession>
<keyword evidence="4 12" id="KW-0808">Transferase</keyword>
<keyword evidence="11 12" id="KW-1208">Phospholipid metabolism</keyword>
<protein>
    <recommendedName>
        <fullName evidence="12 13">Cardiolipin synthase</fullName>
        <shortName evidence="12">CL synthase</shortName>
        <ecNumber evidence="12 13">2.7.8.-</ecNumber>
    </recommendedName>
</protein>
<evidence type="ECO:0000256" key="12">
    <source>
        <dbReference type="HAMAP-Rule" id="MF_01916"/>
    </source>
</evidence>
<keyword evidence="9 12" id="KW-0472">Membrane</keyword>
<dbReference type="CDD" id="cd09110">
    <property type="entry name" value="PLDc_CLS_1"/>
    <property type="match status" value="1"/>
</dbReference>
<feature type="domain" description="PLD phosphodiesterase" evidence="14">
    <location>
        <begin position="213"/>
        <end position="240"/>
    </location>
</feature>
<dbReference type="NCBIfam" id="TIGR04265">
    <property type="entry name" value="bac_cardiolipin"/>
    <property type="match status" value="1"/>
</dbReference>
<feature type="transmembrane region" description="Helical" evidence="12">
    <location>
        <begin position="37"/>
        <end position="58"/>
    </location>
</feature>
<comment type="function">
    <text evidence="12">Catalyzes the reversible phosphatidyl group transfer from one phosphatidylglycerol molecule to another to form cardiolipin (CL) (diphosphatidylglycerol) and glycerol.</text>
</comment>
<dbReference type="GO" id="GO:0032049">
    <property type="term" value="P:cardiolipin biosynthetic process"/>
    <property type="evidence" value="ECO:0007669"/>
    <property type="project" value="UniProtKB-UniRule"/>
</dbReference>
<keyword evidence="8 12" id="KW-0443">Lipid metabolism</keyword>
<dbReference type="InterPro" id="IPR025202">
    <property type="entry name" value="PLD-like_dom"/>
</dbReference>
<comment type="subcellular location">
    <subcellularLocation>
        <location evidence="1 12">Cell membrane</location>
        <topology evidence="1 12">Multi-pass membrane protein</topology>
    </subcellularLocation>
</comment>
<name>A0A9D2UJZ0_9BACT</name>
<dbReference type="PANTHER" id="PTHR21248:SF22">
    <property type="entry name" value="PHOSPHOLIPASE D"/>
    <property type="match status" value="1"/>
</dbReference>
<sequence>MHEILTYLKDAFYILYVLAILTAVIALVLENRNPLKTIAWILVMTCLPIVGFIAYLLFGQKWYKRHIIGKRTLKKFAQSPAMRRLEKSLSTFPQSQWKLASFFIKTESSFPFPANAVTPYFDGADFIISLLREISHAKQHIHLEYYIFMDDATGHIIADALIEKAAQGVKIRVIVDDLGCWKTHKHFFDRLEKHNIEVVKFLPVKTLPIQSRINYRNHRKLTIIDGKTGFIGGMNIADRYIKGVKWGVWRDTQIMIRGYAVHQMQLTFIRDWYFATKQSLLDKQYFPMLENCGTAIVQIATSAPFDKWQRIMQGLVLAISRAKDYFFIETPYFMPTEQVLMALQTAALSGIDVRLIVPQHSDSMMTQLATRSYLKDLLKSGVKVYMYKAGFIHSKMMVSDDLLTVIGSCNMDFRSFLQNFEANAFIYDKDFAAIAKRQFQADQAQSIRVTHQVWKHRKWHIKVKESIVRIFSPLL</sequence>
<dbReference type="EMBL" id="DWUP01000199">
    <property type="protein sequence ID" value="HJD53774.1"/>
    <property type="molecule type" value="Genomic_DNA"/>
</dbReference>
<dbReference type="AlphaFoldDB" id="A0A9D2UJZ0"/>
<dbReference type="InterPro" id="IPR001736">
    <property type="entry name" value="PLipase_D/transphosphatidylase"/>
</dbReference>
<proteinExistence type="inferred from homology"/>
<dbReference type="PROSITE" id="PS50035">
    <property type="entry name" value="PLD"/>
    <property type="match status" value="2"/>
</dbReference>
<evidence type="ECO:0000313" key="15">
    <source>
        <dbReference type="EMBL" id="HJD53774.1"/>
    </source>
</evidence>
<evidence type="ECO:0000256" key="1">
    <source>
        <dbReference type="ARBA" id="ARBA00004651"/>
    </source>
</evidence>
<evidence type="ECO:0000256" key="5">
    <source>
        <dbReference type="ARBA" id="ARBA00022692"/>
    </source>
</evidence>
<evidence type="ECO:0000256" key="4">
    <source>
        <dbReference type="ARBA" id="ARBA00022679"/>
    </source>
</evidence>
<evidence type="ECO:0000313" key="16">
    <source>
        <dbReference type="Proteomes" id="UP000787625"/>
    </source>
</evidence>
<feature type="active site" evidence="12">
    <location>
        <position position="225"/>
    </location>
</feature>
<keyword evidence="6" id="KW-0677">Repeat</keyword>
<evidence type="ECO:0000256" key="13">
    <source>
        <dbReference type="NCBIfam" id="TIGR04265"/>
    </source>
</evidence>
<comment type="similarity">
    <text evidence="12">Belongs to the phospholipase D family. Cardiolipin synthase subfamily.</text>
</comment>
<evidence type="ECO:0000259" key="14">
    <source>
        <dbReference type="PROSITE" id="PS50035"/>
    </source>
</evidence>
<dbReference type="Pfam" id="PF13091">
    <property type="entry name" value="PLDc_2"/>
    <property type="match status" value="2"/>
</dbReference>
<dbReference type="Pfam" id="PF13396">
    <property type="entry name" value="PLDc_N"/>
    <property type="match status" value="1"/>
</dbReference>
<feature type="domain" description="PLD phosphodiesterase" evidence="14">
    <location>
        <begin position="388"/>
        <end position="415"/>
    </location>
</feature>
<feature type="active site" evidence="12">
    <location>
        <position position="220"/>
    </location>
</feature>
<evidence type="ECO:0000256" key="7">
    <source>
        <dbReference type="ARBA" id="ARBA00022989"/>
    </source>
</evidence>
<dbReference type="Gene3D" id="3.30.870.10">
    <property type="entry name" value="Endonuclease Chain A"/>
    <property type="match status" value="2"/>
</dbReference>
<dbReference type="HAMAP" id="MF_01916">
    <property type="entry name" value="Cardiolipin_synth_Cls"/>
    <property type="match status" value="1"/>
</dbReference>
<organism evidence="15 16">
    <name type="scientific">Candidatus Avibacteroides avistercoris</name>
    <dbReference type="NCBI Taxonomy" id="2840690"/>
    <lineage>
        <taxon>Bacteria</taxon>
        <taxon>Pseudomonadati</taxon>
        <taxon>Bacteroidota</taxon>
        <taxon>Bacteroidia</taxon>
        <taxon>Bacteroidales</taxon>
        <taxon>Bacteroidaceae</taxon>
        <taxon>Bacteroidaceae incertae sedis</taxon>
        <taxon>Candidatus Avibacteroides</taxon>
    </lineage>
</organism>
<reference evidence="15" key="1">
    <citation type="journal article" date="2021" name="PeerJ">
        <title>Extensive microbial diversity within the chicken gut microbiome revealed by metagenomics and culture.</title>
        <authorList>
            <person name="Gilroy R."/>
            <person name="Ravi A."/>
            <person name="Getino M."/>
            <person name="Pursley I."/>
            <person name="Horton D.L."/>
            <person name="Alikhan N.F."/>
            <person name="Baker D."/>
            <person name="Gharbi K."/>
            <person name="Hall N."/>
            <person name="Watson M."/>
            <person name="Adriaenssens E.M."/>
            <person name="Foster-Nyarko E."/>
            <person name="Jarju S."/>
            <person name="Secka A."/>
            <person name="Antonio M."/>
            <person name="Oren A."/>
            <person name="Chaudhuri R.R."/>
            <person name="La Ragione R."/>
            <person name="Hildebrand F."/>
            <person name="Pallen M.J."/>
        </authorList>
    </citation>
    <scope>NUCLEOTIDE SEQUENCE</scope>
    <source>
        <strain evidence="15">MalCec1-1739</strain>
    </source>
</reference>
<evidence type="ECO:0000256" key="6">
    <source>
        <dbReference type="ARBA" id="ARBA00022737"/>
    </source>
</evidence>